<dbReference type="STRING" id="2741.SAMN04489866_10932"/>
<keyword evidence="2" id="KW-1185">Reference proteome</keyword>
<proteinExistence type="predicted"/>
<dbReference type="AlphaFoldDB" id="A0A1G6YC31"/>
<reference evidence="1 2" key="1">
    <citation type="submission" date="2016-10" db="EMBL/GenBank/DDBJ databases">
        <authorList>
            <person name="de Groot N.N."/>
        </authorList>
    </citation>
    <scope>NUCLEOTIDE SEQUENCE [LARGE SCALE GENOMIC DNA]</scope>
    <source>
        <strain evidence="1 2">DSM 20475</strain>
    </source>
</reference>
<name>A0A1G6YC31_PEPNI</name>
<dbReference type="Proteomes" id="UP000198995">
    <property type="component" value="Unassembled WGS sequence"/>
</dbReference>
<dbReference type="Pfam" id="PF09639">
    <property type="entry name" value="YjcQ"/>
    <property type="match status" value="1"/>
</dbReference>
<protein>
    <submittedName>
        <fullName evidence="1">YjcQ protein</fullName>
    </submittedName>
</protein>
<dbReference type="EMBL" id="FNAF01000009">
    <property type="protein sequence ID" value="SDD87890.1"/>
    <property type="molecule type" value="Genomic_DNA"/>
</dbReference>
<dbReference type="SUPFAM" id="SSF46785">
    <property type="entry name" value="Winged helix' DNA-binding domain"/>
    <property type="match status" value="1"/>
</dbReference>
<dbReference type="InterPro" id="IPR036390">
    <property type="entry name" value="WH_DNA-bd_sf"/>
</dbReference>
<sequence length="81" mass="9370">MEQFKIIYKILKILCTGMEYEEFDNTWISAEALGVSVAMWEAIMKMLVDNDYIEGVIATEEMYGNFGIKLIRPRITLKGLE</sequence>
<organism evidence="1 2">
    <name type="scientific">Peptococcus niger</name>
    <dbReference type="NCBI Taxonomy" id="2741"/>
    <lineage>
        <taxon>Bacteria</taxon>
        <taxon>Bacillati</taxon>
        <taxon>Bacillota</taxon>
        <taxon>Clostridia</taxon>
        <taxon>Eubacteriales</taxon>
        <taxon>Peptococcaceae</taxon>
        <taxon>Peptococcus</taxon>
    </lineage>
</organism>
<dbReference type="Gene3D" id="1.10.10.10">
    <property type="entry name" value="Winged helix-like DNA-binding domain superfamily/Winged helix DNA-binding domain"/>
    <property type="match status" value="1"/>
</dbReference>
<dbReference type="RefSeq" id="WP_242868974.1">
    <property type="nucleotide sequence ID" value="NZ_FNAF01000009.1"/>
</dbReference>
<evidence type="ECO:0000313" key="2">
    <source>
        <dbReference type="Proteomes" id="UP000198995"/>
    </source>
</evidence>
<dbReference type="InterPro" id="IPR036388">
    <property type="entry name" value="WH-like_DNA-bd_sf"/>
</dbReference>
<gene>
    <name evidence="1" type="ORF">SAMN04489866_10932</name>
</gene>
<dbReference type="InterPro" id="IPR018597">
    <property type="entry name" value="Phage_Tuc2009_YjcQ"/>
</dbReference>
<accession>A0A1G6YC31</accession>
<evidence type="ECO:0000313" key="1">
    <source>
        <dbReference type="EMBL" id="SDD87890.1"/>
    </source>
</evidence>